<evidence type="ECO:0000256" key="15">
    <source>
        <dbReference type="SAM" id="Phobius"/>
    </source>
</evidence>
<dbReference type="InterPro" id="IPR011527">
    <property type="entry name" value="ABC1_TM_dom"/>
</dbReference>
<keyword evidence="7" id="KW-0378">Hydrolase</keyword>
<dbReference type="GO" id="GO:0005886">
    <property type="term" value="C:plasma membrane"/>
    <property type="evidence" value="ECO:0007669"/>
    <property type="project" value="UniProtKB-SubCell"/>
</dbReference>
<evidence type="ECO:0000256" key="6">
    <source>
        <dbReference type="ARBA" id="ARBA00022741"/>
    </source>
</evidence>
<keyword evidence="12 15" id="KW-1133">Transmembrane helix</keyword>
<dbReference type="GO" id="GO:0005524">
    <property type="term" value="F:ATP binding"/>
    <property type="evidence" value="ECO:0007669"/>
    <property type="project" value="UniProtKB-KW"/>
</dbReference>
<feature type="domain" description="ABC transporter" evidence="16">
    <location>
        <begin position="482"/>
        <end position="715"/>
    </location>
</feature>
<dbReference type="InterPro" id="IPR003439">
    <property type="entry name" value="ABC_transporter-like_ATP-bd"/>
</dbReference>
<dbReference type="PROSITE" id="PS50929">
    <property type="entry name" value="ABC_TM1F"/>
    <property type="match status" value="1"/>
</dbReference>
<dbReference type="EMBL" id="WITJ01000029">
    <property type="protein sequence ID" value="MQW40697.1"/>
    <property type="molecule type" value="Genomic_DNA"/>
</dbReference>
<dbReference type="PROSITE" id="PS00211">
    <property type="entry name" value="ABC_TRANSPORTER_1"/>
    <property type="match status" value="1"/>
</dbReference>
<sequence length="715" mass="80252">MKFKKKYYTSQVDEMDCGVAALSMILKFYGSEHSLASLRVVARTDMEGTAALGIKRAAEQLDFNVQAIQADMTLFEMENIPYPFIVHVIKEQKYPHYYVVTSAVEQYIHIADPNPTVKLTKLSREQFASEWTGISLFISPNPSYHPVKEKASSLFSFVPVLARQKKLIANIVIAALLVTLINIIGSYYLQNIIDDYIPNALMTTLGIISVALMITYIIQQVLSFAQNFLLNVLGQRLAIDVILSYIRHIFELPMSFFATRRTGEITSRFSDANSILDALASTIMSLFLDVTIVLLTGVVLGLQNLQLFLLVLASIPIYVIIIFVFVHLFEKQNQETMQANAVMSSSIIEDINGIETIKALGSEEKRYQKIDREFADFLKKSFARQKSEALQVTLKTGTQLLLNVCVLWLGAQLVMHQKITLGQLITFNALLTYFTNPLTNIINLQTKLQSAWVANNRLNEVYLVESEFAGEKAELSVLNTEIEFNHVSYKYGFGRNTLTDINLMIHENEKLTIVGMSGSGKSTLVKLITNFFEPNEGTITLGKLDIKNFDKHQLRGIVNYLPQQPYIFTGTIMENLLLGAAPTVSQEEITRAVELAEIKTDIEQMQLGYQTELSSDATSISGGQKQRIAIARTLLSPAKVLIFDEATSNLDMITEKKILQNIFELNKTIIFIAHRLSVAQKSDRIIVIDGGQIIEQGNHKELLAANGFYAKLYKS</sequence>
<dbReference type="GO" id="GO:0016887">
    <property type="term" value="F:ATP hydrolysis activity"/>
    <property type="evidence" value="ECO:0007669"/>
    <property type="project" value="InterPro"/>
</dbReference>
<dbReference type="PROSITE" id="PS50893">
    <property type="entry name" value="ABC_TRANSPORTER_2"/>
    <property type="match status" value="1"/>
</dbReference>
<evidence type="ECO:0000256" key="2">
    <source>
        <dbReference type="ARBA" id="ARBA00022448"/>
    </source>
</evidence>
<keyword evidence="4" id="KW-0645">Protease</keyword>
<evidence type="ECO:0000256" key="10">
    <source>
        <dbReference type="ARBA" id="ARBA00022927"/>
    </source>
</evidence>
<accession>A0A7X1ZCC3</accession>
<dbReference type="AlphaFoldDB" id="A0A7X1ZCC3"/>
<dbReference type="PROSITE" id="PS50990">
    <property type="entry name" value="PEPTIDASE_C39"/>
    <property type="match status" value="1"/>
</dbReference>
<dbReference type="InterPro" id="IPR005897">
    <property type="entry name" value="Pept_C39_ABC_bacteriocin"/>
</dbReference>
<keyword evidence="10" id="KW-0653">Protein transport</keyword>
<dbReference type="GO" id="GO:0043214">
    <property type="term" value="F:ABC-type bacteriocin transporter activity"/>
    <property type="evidence" value="ECO:0007669"/>
    <property type="project" value="InterPro"/>
</dbReference>
<feature type="transmembrane region" description="Helical" evidence="15">
    <location>
        <begin position="167"/>
        <end position="189"/>
    </location>
</feature>
<keyword evidence="6" id="KW-0547">Nucleotide-binding</keyword>
<dbReference type="OrthoDB" id="9762778at2"/>
<comment type="subcellular location">
    <subcellularLocation>
        <location evidence="1">Cell membrane</location>
        <topology evidence="1">Multi-pass membrane protein</topology>
    </subcellularLocation>
</comment>
<dbReference type="GO" id="GO:0008234">
    <property type="term" value="F:cysteine-type peptidase activity"/>
    <property type="evidence" value="ECO:0007669"/>
    <property type="project" value="UniProtKB-KW"/>
</dbReference>
<keyword evidence="8" id="KW-0788">Thiol protease</keyword>
<dbReference type="SUPFAM" id="SSF90123">
    <property type="entry name" value="ABC transporter transmembrane region"/>
    <property type="match status" value="1"/>
</dbReference>
<evidence type="ECO:0000259" key="18">
    <source>
        <dbReference type="PROSITE" id="PS50990"/>
    </source>
</evidence>
<dbReference type="InterPro" id="IPR039421">
    <property type="entry name" value="Type_1_exporter"/>
</dbReference>
<dbReference type="GO" id="GO:0034040">
    <property type="term" value="F:ATPase-coupled lipid transmembrane transporter activity"/>
    <property type="evidence" value="ECO:0007669"/>
    <property type="project" value="TreeGrafter"/>
</dbReference>
<keyword evidence="11" id="KW-1278">Translocase</keyword>
<evidence type="ECO:0000259" key="17">
    <source>
        <dbReference type="PROSITE" id="PS50929"/>
    </source>
</evidence>
<dbReference type="NCBIfam" id="TIGR01193">
    <property type="entry name" value="bacteriocin_ABC"/>
    <property type="match status" value="1"/>
</dbReference>
<dbReference type="PANTHER" id="PTHR24221">
    <property type="entry name" value="ATP-BINDING CASSETTE SUB-FAMILY B"/>
    <property type="match status" value="1"/>
</dbReference>
<evidence type="ECO:0000259" key="16">
    <source>
        <dbReference type="PROSITE" id="PS50893"/>
    </source>
</evidence>
<dbReference type="Proteomes" id="UP000439550">
    <property type="component" value="Unassembled WGS sequence"/>
</dbReference>
<dbReference type="GO" id="GO:0015031">
    <property type="term" value="P:protein transport"/>
    <property type="evidence" value="ECO:0007669"/>
    <property type="project" value="UniProtKB-KW"/>
</dbReference>
<keyword evidence="14" id="KW-0080">Bacteriocin transport</keyword>
<dbReference type="Pfam" id="PF00005">
    <property type="entry name" value="ABC_tran"/>
    <property type="match status" value="1"/>
</dbReference>
<evidence type="ECO:0000313" key="19">
    <source>
        <dbReference type="EMBL" id="MQW40697.1"/>
    </source>
</evidence>
<keyword evidence="3" id="KW-1003">Cell membrane</keyword>
<proteinExistence type="predicted"/>
<dbReference type="SMART" id="SM00382">
    <property type="entry name" value="AAA"/>
    <property type="match status" value="1"/>
</dbReference>
<dbReference type="Pfam" id="PF03412">
    <property type="entry name" value="Peptidase_C39"/>
    <property type="match status" value="1"/>
</dbReference>
<evidence type="ECO:0000256" key="9">
    <source>
        <dbReference type="ARBA" id="ARBA00022840"/>
    </source>
</evidence>
<keyword evidence="5 15" id="KW-0812">Transmembrane</keyword>
<organism evidence="19 20">
    <name type="scientific">Lactococcus hircilactis</name>
    <dbReference type="NCBI Taxonomy" id="1494462"/>
    <lineage>
        <taxon>Bacteria</taxon>
        <taxon>Bacillati</taxon>
        <taxon>Bacillota</taxon>
        <taxon>Bacilli</taxon>
        <taxon>Lactobacillales</taxon>
        <taxon>Streptococcaceae</taxon>
        <taxon>Lactococcus</taxon>
    </lineage>
</organism>
<evidence type="ECO:0000256" key="7">
    <source>
        <dbReference type="ARBA" id="ARBA00022801"/>
    </source>
</evidence>
<evidence type="ECO:0000313" key="20">
    <source>
        <dbReference type="Proteomes" id="UP000439550"/>
    </source>
</evidence>
<dbReference type="Gene3D" id="3.40.50.300">
    <property type="entry name" value="P-loop containing nucleotide triphosphate hydrolases"/>
    <property type="match status" value="1"/>
</dbReference>
<feature type="domain" description="Peptidase C39" evidence="18">
    <location>
        <begin position="11"/>
        <end position="138"/>
    </location>
</feature>
<dbReference type="PANTHER" id="PTHR24221:SF654">
    <property type="entry name" value="ATP-BINDING CASSETTE SUB-FAMILY B MEMBER 6"/>
    <property type="match status" value="1"/>
</dbReference>
<dbReference type="FunFam" id="3.40.50.300:FF:000854">
    <property type="entry name" value="Multidrug ABC transporter ATP-binding protein"/>
    <property type="match status" value="1"/>
</dbReference>
<evidence type="ECO:0000256" key="14">
    <source>
        <dbReference type="ARBA" id="ARBA00043264"/>
    </source>
</evidence>
<keyword evidence="2" id="KW-0813">Transport</keyword>
<dbReference type="GO" id="GO:0006508">
    <property type="term" value="P:proteolysis"/>
    <property type="evidence" value="ECO:0007669"/>
    <property type="project" value="UniProtKB-KW"/>
</dbReference>
<dbReference type="RefSeq" id="WP_153497322.1">
    <property type="nucleotide sequence ID" value="NZ_CBCRWP010000008.1"/>
</dbReference>
<dbReference type="InterPro" id="IPR005074">
    <property type="entry name" value="Peptidase_C39"/>
</dbReference>
<dbReference type="Gene3D" id="3.90.70.10">
    <property type="entry name" value="Cysteine proteinases"/>
    <property type="match status" value="1"/>
</dbReference>
<dbReference type="InterPro" id="IPR017871">
    <property type="entry name" value="ABC_transporter-like_CS"/>
</dbReference>
<evidence type="ECO:0000256" key="11">
    <source>
        <dbReference type="ARBA" id="ARBA00022967"/>
    </source>
</evidence>
<dbReference type="InterPro" id="IPR003593">
    <property type="entry name" value="AAA+_ATPase"/>
</dbReference>
<dbReference type="InterPro" id="IPR027417">
    <property type="entry name" value="P-loop_NTPase"/>
</dbReference>
<comment type="caution">
    <text evidence="19">The sequence shown here is derived from an EMBL/GenBank/DDBJ whole genome shotgun (WGS) entry which is preliminary data.</text>
</comment>
<dbReference type="CDD" id="cd02418">
    <property type="entry name" value="Peptidase_C39B"/>
    <property type="match status" value="1"/>
</dbReference>
<name>A0A7X1ZCC3_9LACT</name>
<evidence type="ECO:0000256" key="4">
    <source>
        <dbReference type="ARBA" id="ARBA00022670"/>
    </source>
</evidence>
<keyword evidence="9" id="KW-0067">ATP-binding</keyword>
<evidence type="ECO:0000256" key="3">
    <source>
        <dbReference type="ARBA" id="ARBA00022475"/>
    </source>
</evidence>
<dbReference type="CDD" id="cd18570">
    <property type="entry name" value="ABC_6TM_PCAT1_LagD_like"/>
    <property type="match status" value="1"/>
</dbReference>
<protein>
    <submittedName>
        <fullName evidence="19">Peptide cleavage/export ABC transporter</fullName>
    </submittedName>
</protein>
<dbReference type="Pfam" id="PF00664">
    <property type="entry name" value="ABC_membrane"/>
    <property type="match status" value="1"/>
</dbReference>
<evidence type="ECO:0000256" key="5">
    <source>
        <dbReference type="ARBA" id="ARBA00022692"/>
    </source>
</evidence>
<feature type="transmembrane region" description="Helical" evidence="15">
    <location>
        <begin position="278"/>
        <end position="300"/>
    </location>
</feature>
<reference evidence="19 20" key="1">
    <citation type="submission" date="2019-10" db="EMBL/GenBank/DDBJ databases">
        <authorList>
            <person name="Dong K."/>
        </authorList>
    </citation>
    <scope>NUCLEOTIDE SEQUENCE [LARGE SCALE GENOMIC DNA]</scope>
    <source>
        <strain evidence="19 20">DSM 28960</strain>
    </source>
</reference>
<keyword evidence="20" id="KW-1185">Reference proteome</keyword>
<evidence type="ECO:0000256" key="8">
    <source>
        <dbReference type="ARBA" id="ARBA00022807"/>
    </source>
</evidence>
<feature type="transmembrane region" description="Helical" evidence="15">
    <location>
        <begin position="307"/>
        <end position="329"/>
    </location>
</feature>
<evidence type="ECO:0000256" key="1">
    <source>
        <dbReference type="ARBA" id="ARBA00004651"/>
    </source>
</evidence>
<gene>
    <name evidence="19" type="ORF">GHI93_12325</name>
</gene>
<dbReference type="SUPFAM" id="SSF52540">
    <property type="entry name" value="P-loop containing nucleoside triphosphate hydrolases"/>
    <property type="match status" value="1"/>
</dbReference>
<dbReference type="InterPro" id="IPR036640">
    <property type="entry name" value="ABC1_TM_sf"/>
</dbReference>
<evidence type="ECO:0000256" key="12">
    <source>
        <dbReference type="ARBA" id="ARBA00022989"/>
    </source>
</evidence>
<dbReference type="Gene3D" id="1.20.1560.10">
    <property type="entry name" value="ABC transporter type 1, transmembrane domain"/>
    <property type="match status" value="1"/>
</dbReference>
<keyword evidence="13 15" id="KW-0472">Membrane</keyword>
<evidence type="ECO:0000256" key="13">
    <source>
        <dbReference type="ARBA" id="ARBA00023136"/>
    </source>
</evidence>
<feature type="domain" description="ABC transmembrane type-1" evidence="17">
    <location>
        <begin position="171"/>
        <end position="450"/>
    </location>
</feature>
<feature type="transmembrane region" description="Helical" evidence="15">
    <location>
        <begin position="201"/>
        <end position="225"/>
    </location>
</feature>